<evidence type="ECO:0000259" key="13">
    <source>
        <dbReference type="Pfam" id="PF00999"/>
    </source>
</evidence>
<feature type="transmembrane region" description="Helical" evidence="12">
    <location>
        <begin position="236"/>
        <end position="257"/>
    </location>
</feature>
<evidence type="ECO:0000256" key="7">
    <source>
        <dbReference type="ARBA" id="ARBA00022989"/>
    </source>
</evidence>
<evidence type="ECO:0000256" key="5">
    <source>
        <dbReference type="ARBA" id="ARBA00022475"/>
    </source>
</evidence>
<keyword evidence="9" id="KW-0406">Ion transport</keyword>
<dbReference type="Gene3D" id="6.10.140.1330">
    <property type="match status" value="1"/>
</dbReference>
<feature type="domain" description="Cation/H+ exchanger transmembrane" evidence="13">
    <location>
        <begin position="16"/>
        <end position="410"/>
    </location>
</feature>
<gene>
    <name evidence="14" type="ORF">GCM10011349_27410</name>
</gene>
<dbReference type="RefSeq" id="WP_188820272.1">
    <property type="nucleotide sequence ID" value="NZ_BMLK01000012.1"/>
</dbReference>
<evidence type="ECO:0000256" key="11">
    <source>
        <dbReference type="ARBA" id="ARBA00023201"/>
    </source>
</evidence>
<dbReference type="Pfam" id="PF00999">
    <property type="entry name" value="Na_H_Exchanger"/>
    <property type="match status" value="1"/>
</dbReference>
<evidence type="ECO:0000256" key="2">
    <source>
        <dbReference type="ARBA" id="ARBA00007367"/>
    </source>
</evidence>
<feature type="transmembrane region" description="Helical" evidence="12">
    <location>
        <begin position="135"/>
        <end position="156"/>
    </location>
</feature>
<feature type="transmembrane region" description="Helical" evidence="12">
    <location>
        <begin position="102"/>
        <end position="123"/>
    </location>
</feature>
<accession>A0ABQ2JSY5</accession>
<name>A0ABQ2JSY5_9SPHN</name>
<feature type="transmembrane region" description="Helical" evidence="12">
    <location>
        <begin position="292"/>
        <end position="315"/>
    </location>
</feature>
<organism evidence="14 15">
    <name type="scientific">Novosphingobium indicum</name>
    <dbReference type="NCBI Taxonomy" id="462949"/>
    <lineage>
        <taxon>Bacteria</taxon>
        <taxon>Pseudomonadati</taxon>
        <taxon>Pseudomonadota</taxon>
        <taxon>Alphaproteobacteria</taxon>
        <taxon>Sphingomonadales</taxon>
        <taxon>Sphingomonadaceae</taxon>
        <taxon>Novosphingobium</taxon>
    </lineage>
</organism>
<keyword evidence="11" id="KW-0739">Sodium transport</keyword>
<keyword evidence="5" id="KW-1003">Cell membrane</keyword>
<feature type="transmembrane region" description="Helical" evidence="12">
    <location>
        <begin position="321"/>
        <end position="344"/>
    </location>
</feature>
<keyword evidence="15" id="KW-1185">Reference proteome</keyword>
<feature type="transmembrane region" description="Helical" evidence="12">
    <location>
        <begin position="208"/>
        <end position="229"/>
    </location>
</feature>
<evidence type="ECO:0000256" key="9">
    <source>
        <dbReference type="ARBA" id="ARBA00023065"/>
    </source>
</evidence>
<dbReference type="Proteomes" id="UP000605099">
    <property type="component" value="Unassembled WGS sequence"/>
</dbReference>
<evidence type="ECO:0000256" key="10">
    <source>
        <dbReference type="ARBA" id="ARBA00023136"/>
    </source>
</evidence>
<dbReference type="InterPro" id="IPR006153">
    <property type="entry name" value="Cation/H_exchanger_TM"/>
</dbReference>
<keyword evidence="6 12" id="KW-0812">Transmembrane</keyword>
<evidence type="ECO:0000256" key="8">
    <source>
        <dbReference type="ARBA" id="ARBA00023053"/>
    </source>
</evidence>
<feature type="transmembrane region" description="Helical" evidence="12">
    <location>
        <begin position="70"/>
        <end position="90"/>
    </location>
</feature>
<comment type="similarity">
    <text evidence="2">Belongs to the monovalent cation:proton antiporter 1 (CPA1) transporter (TC 2.A.36) family.</text>
</comment>
<feature type="transmembrane region" description="Helical" evidence="12">
    <location>
        <begin position="263"/>
        <end position="280"/>
    </location>
</feature>
<evidence type="ECO:0000256" key="3">
    <source>
        <dbReference type="ARBA" id="ARBA00022448"/>
    </source>
</evidence>
<keyword evidence="4" id="KW-0050">Antiport</keyword>
<sequence length="425" mass="44887">MHDLTAFDAAAILIVLAAALGYFNYRVLGLPSTVGLTVMGTLASLMVVAYDKLVPSSTLADQLGTFLADIDFSTTLMEGMLSFLLFAGAMHVNWTHMRKGRWPILIFSTIGVLLSTAIVGFAFQFLTLALGIEIPLIWCLVFGALISPTDPVSVMAVMKRAAMPDTLQATVAGESLFNDGIGVVVFTILIAIATGTEAFTWGFAISHFMQEALGGAALGLTVGWIGYLAMKSIDEYVIEVMISLAVVMGGYSLAMGLHVSGPVAMAVAGLIIGNAGMANAMSEVTRDHVVKFWTLIDEVLNAVLFLLIGLEVIALDFRPAYLAAGAGAILIVLAARMIAVGIPLAAMKRLIDMGPLAFPTLVWGGLRGGISIALALALPISAIRSELLVATYIVVIFAVVVQGGSIGSLIRRMQERYSPELDLDS</sequence>
<evidence type="ECO:0000313" key="15">
    <source>
        <dbReference type="Proteomes" id="UP000605099"/>
    </source>
</evidence>
<feature type="transmembrane region" description="Helical" evidence="12">
    <location>
        <begin position="389"/>
        <end position="410"/>
    </location>
</feature>
<proteinExistence type="inferred from homology"/>
<evidence type="ECO:0000256" key="12">
    <source>
        <dbReference type="SAM" id="Phobius"/>
    </source>
</evidence>
<feature type="transmembrane region" description="Helical" evidence="12">
    <location>
        <begin position="356"/>
        <end position="383"/>
    </location>
</feature>
<feature type="transmembrane region" description="Helical" evidence="12">
    <location>
        <begin position="176"/>
        <end position="196"/>
    </location>
</feature>
<evidence type="ECO:0000256" key="6">
    <source>
        <dbReference type="ARBA" id="ARBA00022692"/>
    </source>
</evidence>
<protein>
    <submittedName>
        <fullName evidence="14">Sodium:proton antiporter</fullName>
    </submittedName>
</protein>
<keyword evidence="10 12" id="KW-0472">Membrane</keyword>
<reference evidence="15" key="1">
    <citation type="journal article" date="2019" name="Int. J. Syst. Evol. Microbiol.">
        <title>The Global Catalogue of Microorganisms (GCM) 10K type strain sequencing project: providing services to taxonomists for standard genome sequencing and annotation.</title>
        <authorList>
            <consortium name="The Broad Institute Genomics Platform"/>
            <consortium name="The Broad Institute Genome Sequencing Center for Infectious Disease"/>
            <person name="Wu L."/>
            <person name="Ma J."/>
        </authorList>
    </citation>
    <scope>NUCLEOTIDE SEQUENCE [LARGE SCALE GENOMIC DNA]</scope>
    <source>
        <strain evidence="15">CGMCC 1.6784</strain>
    </source>
</reference>
<comment type="caution">
    <text evidence="14">The sequence shown here is derived from an EMBL/GenBank/DDBJ whole genome shotgun (WGS) entry which is preliminary data.</text>
</comment>
<dbReference type="InterPro" id="IPR018422">
    <property type="entry name" value="Cation/H_exchanger_CPA1"/>
</dbReference>
<dbReference type="EMBL" id="BMLK01000012">
    <property type="protein sequence ID" value="GGN53107.1"/>
    <property type="molecule type" value="Genomic_DNA"/>
</dbReference>
<comment type="subcellular location">
    <subcellularLocation>
        <location evidence="1">Cell membrane</location>
        <topology evidence="1">Multi-pass membrane protein</topology>
    </subcellularLocation>
</comment>
<feature type="transmembrane region" description="Helical" evidence="12">
    <location>
        <begin position="30"/>
        <end position="50"/>
    </location>
</feature>
<dbReference type="PANTHER" id="PTHR10110:SF195">
    <property type="entry name" value="NA(+)_H(+) ANTIPORTER NHAS2"/>
    <property type="match status" value="1"/>
</dbReference>
<dbReference type="PANTHER" id="PTHR10110">
    <property type="entry name" value="SODIUM/HYDROGEN EXCHANGER"/>
    <property type="match status" value="1"/>
</dbReference>
<evidence type="ECO:0000256" key="4">
    <source>
        <dbReference type="ARBA" id="ARBA00022449"/>
    </source>
</evidence>
<evidence type="ECO:0000313" key="14">
    <source>
        <dbReference type="EMBL" id="GGN53107.1"/>
    </source>
</evidence>
<feature type="transmembrane region" description="Helical" evidence="12">
    <location>
        <begin position="6"/>
        <end position="23"/>
    </location>
</feature>
<keyword evidence="3" id="KW-0813">Transport</keyword>
<keyword evidence="7 12" id="KW-1133">Transmembrane helix</keyword>
<evidence type="ECO:0000256" key="1">
    <source>
        <dbReference type="ARBA" id="ARBA00004651"/>
    </source>
</evidence>
<keyword evidence="8" id="KW-0915">Sodium</keyword>